<gene>
    <name evidence="1" type="ORF">GA0061099_1008109</name>
</gene>
<proteinExistence type="predicted"/>
<organism evidence="1 2">
    <name type="scientific">Bradyrhizobium yuanmingense</name>
    <dbReference type="NCBI Taxonomy" id="108015"/>
    <lineage>
        <taxon>Bacteria</taxon>
        <taxon>Pseudomonadati</taxon>
        <taxon>Pseudomonadota</taxon>
        <taxon>Alphaproteobacteria</taxon>
        <taxon>Hyphomicrobiales</taxon>
        <taxon>Nitrobacteraceae</taxon>
        <taxon>Bradyrhizobium</taxon>
    </lineage>
</organism>
<dbReference type="AlphaFoldDB" id="A0A1C3WZB2"/>
<evidence type="ECO:0000313" key="2">
    <source>
        <dbReference type="Proteomes" id="UP000183174"/>
    </source>
</evidence>
<evidence type="ECO:0000313" key="1">
    <source>
        <dbReference type="EMBL" id="SCB45311.1"/>
    </source>
</evidence>
<name>A0A1C3WZB2_9BRAD</name>
<dbReference type="Proteomes" id="UP000183174">
    <property type="component" value="Unassembled WGS sequence"/>
</dbReference>
<accession>A0A1C3WZB2</accession>
<protein>
    <submittedName>
        <fullName evidence="1">Uncharacterized protein</fullName>
    </submittedName>
</protein>
<dbReference type="EMBL" id="FMAE01000008">
    <property type="protein sequence ID" value="SCB45311.1"/>
    <property type="molecule type" value="Genomic_DNA"/>
</dbReference>
<sequence>MFSAMTSDLNTSCGHMLLPLTLALLGACAANLWLVWSWL</sequence>
<reference evidence="1 2" key="1">
    <citation type="submission" date="2016-08" db="EMBL/GenBank/DDBJ databases">
        <authorList>
            <person name="Seilhamer J.J."/>
        </authorList>
    </citation>
    <scope>NUCLEOTIDE SEQUENCE [LARGE SCALE GENOMIC DNA]</scope>
    <source>
        <strain evidence="1 2">CCBAU 10071</strain>
    </source>
</reference>